<dbReference type="OrthoDB" id="10253092at2759"/>
<dbReference type="InterPro" id="IPR036786">
    <property type="entry name" value="Ribosome_mat_SBDS_N_sf"/>
</dbReference>
<dbReference type="Pfam" id="PF20268">
    <property type="entry name" value="SBDS_C"/>
    <property type="match status" value="1"/>
</dbReference>
<dbReference type="FunFam" id="3.30.70.240:FF:000009">
    <property type="entry name" value="SBDS ribosome maturation factor"/>
    <property type="match status" value="1"/>
</dbReference>
<dbReference type="NCBIfam" id="TIGR00291">
    <property type="entry name" value="RNA_SBDS"/>
    <property type="match status" value="1"/>
</dbReference>
<dbReference type="Gene3D" id="3.30.1250.10">
    <property type="entry name" value="Ribosome maturation protein SBDS, N-terminal domain"/>
    <property type="match status" value="1"/>
</dbReference>
<feature type="domain" description="Ribosome maturation protein SDO1/SBDS C-terminal" evidence="12">
    <location>
        <begin position="190"/>
        <end position="257"/>
    </location>
</feature>
<feature type="domain" description="Ribosome maturation protein SDO1/SBDS N-terminal" evidence="10">
    <location>
        <begin position="61"/>
        <end position="119"/>
    </location>
</feature>
<dbReference type="PANTHER" id="PTHR10927:SF1">
    <property type="entry name" value="RIBOSOME MATURATION PROTEIN SBDS"/>
    <property type="match status" value="1"/>
</dbReference>
<dbReference type="Proteomes" id="UP000001645">
    <property type="component" value="Chromosome 21"/>
</dbReference>
<keyword evidence="14" id="KW-1185">Reference proteome</keyword>
<dbReference type="PROSITE" id="PS01267">
    <property type="entry name" value="UPF0023"/>
    <property type="match status" value="1"/>
</dbReference>
<dbReference type="FunFam" id="1.10.10.900:FF:000001">
    <property type="entry name" value="SBDS, ribosome maturation factor"/>
    <property type="match status" value="1"/>
</dbReference>
<dbReference type="GO" id="GO:0005737">
    <property type="term" value="C:cytoplasm"/>
    <property type="evidence" value="ECO:0007669"/>
    <property type="project" value="UniProtKB-SubCell"/>
</dbReference>
<evidence type="ECO:0000259" key="12">
    <source>
        <dbReference type="Pfam" id="PF20268"/>
    </source>
</evidence>
<dbReference type="SUPFAM" id="SSF109728">
    <property type="entry name" value="Hypothetical protein AF0491, middle domain"/>
    <property type="match status" value="1"/>
</dbReference>
<keyword evidence="7" id="KW-0539">Nucleus</keyword>
<reference evidence="13 14" key="1">
    <citation type="journal article" date="2010" name="PLoS Biol.">
        <title>Multi-platform next-generation sequencing of the domestic turkey (Meleagris gallopavo): genome assembly and analysis.</title>
        <authorList>
            <person name="Dalloul R.A."/>
            <person name="Long J.A."/>
            <person name="Zimin A.V."/>
            <person name="Aslam L."/>
            <person name="Beal K."/>
            <person name="Blomberg L.A."/>
            <person name="Bouffard P."/>
            <person name="Burt D.W."/>
            <person name="Crasta O."/>
            <person name="Crooijmans R.P."/>
            <person name="Cooper K."/>
            <person name="Coulombe R.A."/>
            <person name="De S."/>
            <person name="Delany M.E."/>
            <person name="Dodgson J.B."/>
            <person name="Dong J.J."/>
            <person name="Evans C."/>
            <person name="Frederickson K.M."/>
            <person name="Flicek P."/>
            <person name="Florea L."/>
            <person name="Folkerts O."/>
            <person name="Groenen M.A."/>
            <person name="Harkins T.T."/>
            <person name="Herrero J."/>
            <person name="Hoffmann S."/>
            <person name="Megens H.J."/>
            <person name="Jiang A."/>
            <person name="de Jong P."/>
            <person name="Kaiser P."/>
            <person name="Kim H."/>
            <person name="Kim K.W."/>
            <person name="Kim S."/>
            <person name="Langenberger D."/>
            <person name="Lee M.K."/>
            <person name="Lee T."/>
            <person name="Mane S."/>
            <person name="Marcais G."/>
            <person name="Marz M."/>
            <person name="McElroy A.P."/>
            <person name="Modise T."/>
            <person name="Nefedov M."/>
            <person name="Notredame C."/>
            <person name="Paton I.R."/>
            <person name="Payne W.S."/>
            <person name="Pertea G."/>
            <person name="Prickett D."/>
            <person name="Puiu D."/>
            <person name="Qioa D."/>
            <person name="Raineri E."/>
            <person name="Ruffier M."/>
            <person name="Salzberg S.L."/>
            <person name="Schatz M.C."/>
            <person name="Scheuring C."/>
            <person name="Schmidt C.J."/>
            <person name="Schroeder S."/>
            <person name="Searle S.M."/>
            <person name="Smith E.J."/>
            <person name="Smith J."/>
            <person name="Sonstegard T.S."/>
            <person name="Stadler P.F."/>
            <person name="Tafer H."/>
            <person name="Tu Z.J."/>
            <person name="Van Tassell C.P."/>
            <person name="Vilella A.J."/>
            <person name="Williams K.P."/>
            <person name="Yorke J.A."/>
            <person name="Zhang L."/>
            <person name="Zhang H.B."/>
            <person name="Zhang X."/>
            <person name="Zhang Y."/>
            <person name="Reed K.M."/>
        </authorList>
    </citation>
    <scope>NUCLEOTIDE SEQUENCE [LARGE SCALE GENOMIC DNA]</scope>
</reference>
<protein>
    <recommendedName>
        <fullName evidence="4">Ribosome maturation protein SBDS</fullName>
    </recommendedName>
</protein>
<evidence type="ECO:0000256" key="3">
    <source>
        <dbReference type="ARBA" id="ARBA00007433"/>
    </source>
</evidence>
<name>A0A803YEP5_MELGA</name>
<dbReference type="InterPro" id="IPR019783">
    <property type="entry name" value="SDO1/SBDS_N"/>
</dbReference>
<evidence type="ECO:0000256" key="2">
    <source>
        <dbReference type="ARBA" id="ARBA00004496"/>
    </source>
</evidence>
<evidence type="ECO:0000313" key="14">
    <source>
        <dbReference type="Proteomes" id="UP000001645"/>
    </source>
</evidence>
<dbReference type="InterPro" id="IPR039100">
    <property type="entry name" value="Sdo1/SBDS-like"/>
</dbReference>
<evidence type="ECO:0000256" key="4">
    <source>
        <dbReference type="ARBA" id="ARBA00014814"/>
    </source>
</evidence>
<dbReference type="InParanoid" id="A0A803YEP5"/>
<evidence type="ECO:0000256" key="6">
    <source>
        <dbReference type="ARBA" id="ARBA00022517"/>
    </source>
</evidence>
<comment type="subunit">
    <text evidence="9">Associates with the 60S ribosomal subunit.</text>
</comment>
<dbReference type="FunCoup" id="A0A803YEP5">
    <property type="interactions" value="623"/>
</dbReference>
<keyword evidence="5" id="KW-0963">Cytoplasm</keyword>
<dbReference type="InterPro" id="IPR046928">
    <property type="entry name" value="SDO1/SBDS_C"/>
</dbReference>
<dbReference type="GeneTree" id="ENSGT00390000008135"/>
<feature type="domain" description="Ribosome maturation protein SDO1/SBDS central" evidence="11">
    <location>
        <begin position="127"/>
        <end position="188"/>
    </location>
</feature>
<evidence type="ECO:0000256" key="9">
    <source>
        <dbReference type="ARBA" id="ARBA00049708"/>
    </source>
</evidence>
<accession>A0A803YEP5</accession>
<dbReference type="InterPro" id="IPR002140">
    <property type="entry name" value="Sdo1/SBDS"/>
</dbReference>
<dbReference type="InterPro" id="IPR018023">
    <property type="entry name" value="Ribosome_mat_SBDS_CS"/>
</dbReference>
<comment type="subcellular location">
    <subcellularLocation>
        <location evidence="2">Cytoplasm</location>
    </subcellularLocation>
    <subcellularLocation>
        <location evidence="1">Nucleus</location>
    </subcellularLocation>
</comment>
<comment type="function">
    <text evidence="8">Required for the assembly of mature ribosomes and ribosome biogenesis. Together with EFL1, triggers the GTP-dependent release of EIF6 from 60S pre-ribosomes in the cytoplasm, thereby activating ribosomes for translation competence by allowing 80S ribosome assembly and facilitating EIF6 recycling to the nucleus, where it is required for 60S rRNA processing and nuclear export. Required for normal levels of protein synthesis. May play a role in cellular stress resistance. May play a role in cellular response to DNA damage. May play a role in cell proliferation.</text>
</comment>
<comment type="similarity">
    <text evidence="3">Belongs to the SDO1/SBDS family.</text>
</comment>
<dbReference type="Pfam" id="PF09377">
    <property type="entry name" value="SBDS_domain_II"/>
    <property type="match status" value="1"/>
</dbReference>
<dbReference type="GO" id="GO:0042256">
    <property type="term" value="P:cytosolic ribosome assembly"/>
    <property type="evidence" value="ECO:0007669"/>
    <property type="project" value="InterPro"/>
</dbReference>
<reference evidence="13" key="2">
    <citation type="submission" date="2025-08" db="UniProtKB">
        <authorList>
            <consortium name="Ensembl"/>
        </authorList>
    </citation>
    <scope>IDENTIFICATION</scope>
</reference>
<dbReference type="Pfam" id="PF01172">
    <property type="entry name" value="SBDS_N"/>
    <property type="match status" value="1"/>
</dbReference>
<dbReference type="Bgee" id="ENSMGAG00000002119">
    <property type="expression patterns" value="Expressed in breast and 17 other cell types or tissues"/>
</dbReference>
<dbReference type="InterPro" id="IPR018978">
    <property type="entry name" value="SDO1/SBDS_central"/>
</dbReference>
<dbReference type="Gene3D" id="3.30.70.240">
    <property type="match status" value="1"/>
</dbReference>
<evidence type="ECO:0000259" key="11">
    <source>
        <dbReference type="Pfam" id="PF09377"/>
    </source>
</evidence>
<dbReference type="SUPFAM" id="SSF89895">
    <property type="entry name" value="FYSH domain"/>
    <property type="match status" value="1"/>
</dbReference>
<proteinExistence type="inferred from homology"/>
<dbReference type="Ensembl" id="ENSMGAT00000033912.1">
    <property type="protein sequence ID" value="ENSMGAP00000030242.1"/>
    <property type="gene ID" value="ENSMGAG00000002119.3"/>
</dbReference>
<dbReference type="Gene3D" id="1.10.10.900">
    <property type="entry name" value="SBDS protein C-terminal domain, subdomain 1"/>
    <property type="match status" value="1"/>
</dbReference>
<sequence>MDLKKPMSFLMSFCRLPPPSSPQQQCPRALLTQPLAIGFIPPCPKLGVTPQPVLMLLSFTREKDIDEVLQTHTVFVNVSKGQVAKKEDLVRAFGTDDQTEICKVILSKGELQVSDKERQTQLEQMFRDIATIVADKCVNPETKRPYTVILIERAMKDIHYSVKPNKSTKQQALEVIRQLKETMQIERAHMRLRFILPVKEGKKLKEKLKPLIKVIENEDFHDQLEIVCLIDPGCFREIDELIRSETKGKGTLEVLSLKDVEEGDEKLE</sequence>
<evidence type="ECO:0000256" key="7">
    <source>
        <dbReference type="ARBA" id="ARBA00023242"/>
    </source>
</evidence>
<dbReference type="PANTHER" id="PTHR10927">
    <property type="entry name" value="RIBOSOME MATURATION PROTEIN SBDS"/>
    <property type="match status" value="1"/>
</dbReference>
<dbReference type="InterPro" id="IPR037188">
    <property type="entry name" value="Sdo1/SBDS_central_sf"/>
</dbReference>
<evidence type="ECO:0000259" key="10">
    <source>
        <dbReference type="Pfam" id="PF01172"/>
    </source>
</evidence>
<evidence type="ECO:0000256" key="8">
    <source>
        <dbReference type="ARBA" id="ARBA00025433"/>
    </source>
</evidence>
<dbReference type="AlphaFoldDB" id="A0A803YEP5"/>
<evidence type="ECO:0000256" key="5">
    <source>
        <dbReference type="ARBA" id="ARBA00022490"/>
    </source>
</evidence>
<organism evidence="13 14">
    <name type="scientific">Meleagris gallopavo</name>
    <name type="common">Wild turkey</name>
    <dbReference type="NCBI Taxonomy" id="9103"/>
    <lineage>
        <taxon>Eukaryota</taxon>
        <taxon>Metazoa</taxon>
        <taxon>Chordata</taxon>
        <taxon>Craniata</taxon>
        <taxon>Vertebrata</taxon>
        <taxon>Euteleostomi</taxon>
        <taxon>Archelosauria</taxon>
        <taxon>Archosauria</taxon>
        <taxon>Dinosauria</taxon>
        <taxon>Saurischia</taxon>
        <taxon>Theropoda</taxon>
        <taxon>Coelurosauria</taxon>
        <taxon>Aves</taxon>
        <taxon>Neognathae</taxon>
        <taxon>Galloanserae</taxon>
        <taxon>Galliformes</taxon>
        <taxon>Phasianidae</taxon>
        <taxon>Meleagridinae</taxon>
        <taxon>Meleagris</taxon>
    </lineage>
</organism>
<reference evidence="13" key="3">
    <citation type="submission" date="2025-09" db="UniProtKB">
        <authorList>
            <consortium name="Ensembl"/>
        </authorList>
    </citation>
    <scope>IDENTIFICATION</scope>
</reference>
<dbReference type="GO" id="GO:0005634">
    <property type="term" value="C:nucleus"/>
    <property type="evidence" value="ECO:0007669"/>
    <property type="project" value="UniProtKB-SubCell"/>
</dbReference>
<keyword evidence="6" id="KW-0690">Ribosome biogenesis</keyword>
<gene>
    <name evidence="13" type="primary">SBDS</name>
</gene>
<evidence type="ECO:0000256" key="1">
    <source>
        <dbReference type="ARBA" id="ARBA00004123"/>
    </source>
</evidence>
<evidence type="ECO:0000313" key="13">
    <source>
        <dbReference type="Ensembl" id="ENSMGAP00000030242.1"/>
    </source>
</evidence>